<evidence type="ECO:0008006" key="4">
    <source>
        <dbReference type="Google" id="ProtNLM"/>
    </source>
</evidence>
<dbReference type="AlphaFoldDB" id="A0AAV3XLM7"/>
<sequence length="204" mass="20783">MTYYPERRGSQVADPTIVNPVVDYHDRVRWGPILAGIAIALSTQLLLSALGIALGLSAGATGADAGSVGIGVGIWSIISLLISLFLGGWVMATSWGAMTKKTALLNGAILWGTTLALSAWLLASGVSGAFGAVAANAGEIANQVQQQGGVDIPNQVQNLDPNQVRDIAGNTAKAAWSFLLGSLLGLAAAMMGAAAGARKPRVYA</sequence>
<keyword evidence="3" id="KW-1185">Reference proteome</keyword>
<gene>
    <name evidence="2" type="ORF">MiSe_63760</name>
</gene>
<organism evidence="2 3">
    <name type="scientific">Microseira wollei NIES-4236</name>
    <dbReference type="NCBI Taxonomy" id="2530354"/>
    <lineage>
        <taxon>Bacteria</taxon>
        <taxon>Bacillati</taxon>
        <taxon>Cyanobacteriota</taxon>
        <taxon>Cyanophyceae</taxon>
        <taxon>Oscillatoriophycideae</taxon>
        <taxon>Aerosakkonematales</taxon>
        <taxon>Aerosakkonemataceae</taxon>
        <taxon>Microseira</taxon>
    </lineage>
</organism>
<accession>A0AAV3XLM7</accession>
<feature type="transmembrane region" description="Helical" evidence="1">
    <location>
        <begin position="33"/>
        <end position="56"/>
    </location>
</feature>
<dbReference type="RefSeq" id="WP_226587974.1">
    <property type="nucleotide sequence ID" value="NZ_BLAY01000126.1"/>
</dbReference>
<evidence type="ECO:0000313" key="3">
    <source>
        <dbReference type="Proteomes" id="UP001050975"/>
    </source>
</evidence>
<comment type="caution">
    <text evidence="2">The sequence shown here is derived from an EMBL/GenBank/DDBJ whole genome shotgun (WGS) entry which is preliminary data.</text>
</comment>
<evidence type="ECO:0000256" key="1">
    <source>
        <dbReference type="SAM" id="Phobius"/>
    </source>
</evidence>
<keyword evidence="1" id="KW-0812">Transmembrane</keyword>
<keyword evidence="1" id="KW-0472">Membrane</keyword>
<evidence type="ECO:0000313" key="2">
    <source>
        <dbReference type="EMBL" id="GET41564.1"/>
    </source>
</evidence>
<feature type="transmembrane region" description="Helical" evidence="1">
    <location>
        <begin position="68"/>
        <end position="91"/>
    </location>
</feature>
<dbReference type="Proteomes" id="UP001050975">
    <property type="component" value="Unassembled WGS sequence"/>
</dbReference>
<proteinExistence type="predicted"/>
<reference evidence="2" key="1">
    <citation type="submission" date="2019-10" db="EMBL/GenBank/DDBJ databases">
        <title>Draft genome sequece of Microseira wollei NIES-4236.</title>
        <authorList>
            <person name="Yamaguchi H."/>
            <person name="Suzuki S."/>
            <person name="Kawachi M."/>
        </authorList>
    </citation>
    <scope>NUCLEOTIDE SEQUENCE</scope>
    <source>
        <strain evidence="2">NIES-4236</strain>
    </source>
</reference>
<dbReference type="EMBL" id="BLAY01000126">
    <property type="protein sequence ID" value="GET41564.1"/>
    <property type="molecule type" value="Genomic_DNA"/>
</dbReference>
<feature type="transmembrane region" description="Helical" evidence="1">
    <location>
        <begin position="103"/>
        <end position="123"/>
    </location>
</feature>
<protein>
    <recommendedName>
        <fullName evidence="4">PhnA-like protein</fullName>
    </recommendedName>
</protein>
<name>A0AAV3XLM7_9CYAN</name>
<keyword evidence="1" id="KW-1133">Transmembrane helix</keyword>
<feature type="transmembrane region" description="Helical" evidence="1">
    <location>
        <begin position="174"/>
        <end position="197"/>
    </location>
</feature>